<feature type="active site" description="Glycyl thioester intermediate" evidence="14">
    <location>
        <position position="212"/>
    </location>
</feature>
<dbReference type="GO" id="GO:0019781">
    <property type="term" value="F:NEDD8 activating enzyme activity"/>
    <property type="evidence" value="ECO:0007669"/>
    <property type="project" value="UniProtKB-UniRule"/>
</dbReference>
<keyword evidence="11" id="KW-0238">DNA-binding</keyword>
<dbReference type="InterPro" id="IPR014929">
    <property type="entry name" value="E2-binding"/>
</dbReference>
<keyword evidence="9" id="KW-0862">Zinc</keyword>
<feature type="region of interest" description="Disordered" evidence="16">
    <location>
        <begin position="1047"/>
        <end position="1264"/>
    </location>
</feature>
<dbReference type="GO" id="GO:0003677">
    <property type="term" value="F:DNA binding"/>
    <property type="evidence" value="ECO:0007669"/>
    <property type="project" value="UniProtKB-KW"/>
</dbReference>
<evidence type="ECO:0000256" key="16">
    <source>
        <dbReference type="SAM" id="MobiDB-lite"/>
    </source>
</evidence>
<dbReference type="InterPro" id="IPR006612">
    <property type="entry name" value="THAP_Znf"/>
</dbReference>
<evidence type="ECO:0000256" key="9">
    <source>
        <dbReference type="ARBA" id="ARBA00022833"/>
    </source>
</evidence>
<evidence type="ECO:0000256" key="2">
    <source>
        <dbReference type="ARBA" id="ARBA00006310"/>
    </source>
</evidence>
<accession>A0A6H5FYC9</accession>
<dbReference type="InterPro" id="IPR030468">
    <property type="entry name" value="Uba3_N"/>
</dbReference>
<comment type="pathway">
    <text evidence="1 15">Protein modification; protein neddylation.</text>
</comment>
<dbReference type="Gene3D" id="3.10.20.260">
    <property type="entry name" value="NEDD8-activating enzyme E1, catalytic subunit"/>
    <property type="match status" value="1"/>
</dbReference>
<feature type="compositionally biased region" description="Low complexity" evidence="16">
    <location>
        <begin position="987"/>
        <end position="1009"/>
    </location>
</feature>
<dbReference type="Pfam" id="PF05485">
    <property type="entry name" value="THAP"/>
    <property type="match status" value="1"/>
</dbReference>
<feature type="domain" description="E2 binding" evidence="17">
    <location>
        <begin position="349"/>
        <end position="423"/>
    </location>
</feature>
<keyword evidence="10 15" id="KW-0067">ATP-binding</keyword>
<dbReference type="InterPro" id="IPR045886">
    <property type="entry name" value="ThiF/MoeB/HesA"/>
</dbReference>
<evidence type="ECO:0000256" key="11">
    <source>
        <dbReference type="ARBA" id="ARBA00023125"/>
    </source>
</evidence>
<protein>
    <recommendedName>
        <fullName evidence="3 15">NEDD8-activating enzyme E1 catalytic subunit</fullName>
        <ecNumber evidence="12 15">6.2.1.64</ecNumber>
    </recommendedName>
</protein>
<dbReference type="InterPro" id="IPR035985">
    <property type="entry name" value="Ubiquitin-activating_enz"/>
</dbReference>
<dbReference type="Gene3D" id="3.40.50.720">
    <property type="entry name" value="NAD(P)-binding Rossmann-like Domain"/>
    <property type="match status" value="1"/>
</dbReference>
<dbReference type="UniPathway" id="UPA00885"/>
<dbReference type="EC" id="6.2.1.64" evidence="12 15"/>
<dbReference type="PANTHER" id="PTHR10953">
    <property type="entry name" value="UBIQUITIN-ACTIVATING ENZYME E1"/>
    <property type="match status" value="1"/>
</dbReference>
<keyword evidence="6 15" id="KW-0547">Nucleotide-binding</keyword>
<keyword evidence="4 15" id="KW-0436">Ligase</keyword>
<dbReference type="GO" id="GO:0005737">
    <property type="term" value="C:cytoplasm"/>
    <property type="evidence" value="ECO:0007669"/>
    <property type="project" value="TreeGrafter"/>
</dbReference>
<evidence type="ECO:0000256" key="5">
    <source>
        <dbReference type="ARBA" id="ARBA00022723"/>
    </source>
</evidence>
<organism evidence="18 19">
    <name type="scientific">Nesidiocoris tenuis</name>
    <dbReference type="NCBI Taxonomy" id="355587"/>
    <lineage>
        <taxon>Eukaryota</taxon>
        <taxon>Metazoa</taxon>
        <taxon>Ecdysozoa</taxon>
        <taxon>Arthropoda</taxon>
        <taxon>Hexapoda</taxon>
        <taxon>Insecta</taxon>
        <taxon>Pterygota</taxon>
        <taxon>Neoptera</taxon>
        <taxon>Paraneoptera</taxon>
        <taxon>Hemiptera</taxon>
        <taxon>Heteroptera</taxon>
        <taxon>Panheteroptera</taxon>
        <taxon>Cimicomorpha</taxon>
        <taxon>Miridae</taxon>
        <taxon>Dicyphina</taxon>
        <taxon>Nesidiocoris</taxon>
    </lineage>
</organism>
<dbReference type="PROSITE" id="PS00865">
    <property type="entry name" value="UBIQUITIN_ACTIVAT_2"/>
    <property type="match status" value="1"/>
</dbReference>
<dbReference type="GO" id="GO:0045116">
    <property type="term" value="P:protein neddylation"/>
    <property type="evidence" value="ECO:0007669"/>
    <property type="project" value="UniProtKB-UniRule"/>
</dbReference>
<sequence>MTVSDQPHSGRWNHLKKLLERSGPFCHPDFEPSSETLNFIMNSCKILVIGAGGLGCELLKNLALMGFQQMHVIDMDIIDLSNLNRQFLFRRNDIGSSKAEVAAKFINARVPGCNVVPHFCKIQDFDSDFYRQFHVVVCGLDSIVARRWMNGMLISLLQYNEDGELDQSSLIPMVDGGTEGFKGNARVILPGVSACIDCTLDLYPPQVTYPLCTIANTPRLPEHCIEYVKIIQWSKENPFDCPIDGDDPTHINWIYEKAQERANQFNIVGLSYRLVQGVVKNIIPAVASTNAVIAAACASEVFKLATSCCLPLNNYMVFNDVDGIYTYSYEAEKKSDCIVCSNKPKIYVLENGGIKLKRFIEDLCENQAYQMKNPGITASIDGKNRTLYMSQDKKTSKKWMEVISPHTETGFQRSPYVCELHFKPEEVLRFYVTTLKDGTVHKIPRARTSLVAGAYPTLFNSGDIDALIAKPDFDEEATANEDHEAISESGGSKIIKNHHSLQSDVSDQSDEDCDSLVENMSNDCDEIVWQRDDLNAENGRESPAVSMNDLEYSGSEGEEMSIKDGDSTTHQTDDEIVDDGLTVKSADVYFYSTNTKSEPASPGSDDSNSDSQQLKDKPDLRAILNSSPSRLEVDDETFVRFCQRHIVTKLIKKGRRSFLDRVPPKNVQNEDDGLQVVHNVVGRHLKADLLISRMASLSYPSENWFHTVKDGAPTFFCWSDGFRIDKTVILSSRSLEPTVNSPVKSHDSSQNVPSKTPSADSTSQTNVSEESTISDGTSATEESTSPSVQDGETPLVNAASSPALNATPQPDSQNQSDGTSVAPNPADSVPACAPSIERPKNESFPESPKVPSPPNQQTLVLDVAPEQPSSSSPSLKSDTAVVGNENTSATSLISHANDSCEESPMAPTEPTRPFGTGKKSMKRTIPTVMAGSRPRCSVPPSHHLVVKKLSSRKSEGIRRRASSTFQQSPITETLKSETAVSPSANLSSPTNMNRSTSPPSNSNASQQLQNQTKDVLALLNGNIAKLIAYVQPTIRTVGVSAVEENCDSRASASDSQKTKTADIPQAPKKTELASTAVEPTPTSVDAANLSSGAVDPTGVTKSSEIPETPSGESQSSVAETSSDSKSDRPQTSEAKSAEGPWSGNVDKLIDDWKSSISSEPSPAKSKYNTRRSKEPNSTGRSNFRFPKNEYVSDISSDESEEAISGWEESSSSWASEDDSFGYNRRRRTKRHGDQQKSSDSSKRPKVGVESSGNSAATNVNSVVKVDARTESVTDATASVRNGVKTCGKAGTAADSKADAKSDKADIDYGVSMDETVATVRVGDREFSYKKVRCPEDEDRPKQTYAQRYFVVSESDDSPDWTKSPPPMPPSLDSLMKGMHSFFDDFISKMTKDWKKHKATCSQKQCSLDDPNLRMNQVVTQKLRNLNNGAITISANDDELTPNYEAESLDDICVVEPDPLAGSQSESNTDGEESCAVNVTRRNLKRRKPVDIELSKKFARHLNTNRTETGDNSDDSSGSLSFTPHFLEGFGSSQQDTPPSEPIGRSATSPVSANTSPSLSNLKVQQFINSIGLRPCGPGKLSLSGSTGVKPILVKMIPLPSGETQLVQMDESEVNSNPKLLTMAAGWVPPHSVSQSVKSSGSVVISTKPKQLFMVETGNTTTAPVKPNTPLRPAVRVQFPKQSPTPRNRKKALSPAAMPNLTPIVKKDSGSVRIIDDPTLERILNSDNLLMNAFESSFYKNTRIRE</sequence>
<keyword evidence="19" id="KW-1185">Reference proteome</keyword>
<evidence type="ECO:0000313" key="19">
    <source>
        <dbReference type="Proteomes" id="UP000479000"/>
    </source>
</evidence>
<comment type="similarity">
    <text evidence="2 15">Belongs to the ubiquitin-activating E1 family. UBA3 subfamily.</text>
</comment>
<dbReference type="GO" id="GO:0005634">
    <property type="term" value="C:nucleus"/>
    <property type="evidence" value="ECO:0007669"/>
    <property type="project" value="TreeGrafter"/>
</dbReference>
<feature type="compositionally biased region" description="Polar residues" evidence="16">
    <location>
        <begin position="1250"/>
        <end position="1261"/>
    </location>
</feature>
<feature type="compositionally biased region" description="Basic and acidic residues" evidence="16">
    <location>
        <begin position="1231"/>
        <end position="1242"/>
    </location>
</feature>
<feature type="compositionally biased region" description="Polar residues" evidence="16">
    <location>
        <begin position="736"/>
        <end position="790"/>
    </location>
</feature>
<dbReference type="InterPro" id="IPR033127">
    <property type="entry name" value="UBQ-activ_enz_E1_Cys_AS"/>
</dbReference>
<feature type="region of interest" description="Disordered" evidence="16">
    <location>
        <begin position="536"/>
        <end position="578"/>
    </location>
</feature>
<evidence type="ECO:0000256" key="6">
    <source>
        <dbReference type="ARBA" id="ARBA00022741"/>
    </source>
</evidence>
<dbReference type="FunFam" id="1.10.10.520:FF:000001">
    <property type="entry name" value="NEDD8-activating enzyme E1 catalytic subunit"/>
    <property type="match status" value="1"/>
</dbReference>
<dbReference type="SMART" id="SM01181">
    <property type="entry name" value="E2_bind"/>
    <property type="match status" value="1"/>
</dbReference>
<evidence type="ECO:0000256" key="8">
    <source>
        <dbReference type="ARBA" id="ARBA00022786"/>
    </source>
</evidence>
<evidence type="ECO:0000256" key="15">
    <source>
        <dbReference type="RuleBase" id="RU368009"/>
    </source>
</evidence>
<dbReference type="InterPro" id="IPR023318">
    <property type="entry name" value="Ub_act_enz_dom_a_sf"/>
</dbReference>
<feature type="region of interest" description="Disordered" evidence="16">
    <location>
        <begin position="1501"/>
        <end position="1556"/>
    </location>
</feature>
<feature type="compositionally biased region" description="Polar residues" evidence="16">
    <location>
        <begin position="884"/>
        <end position="897"/>
    </location>
</feature>
<evidence type="ECO:0000256" key="3">
    <source>
        <dbReference type="ARBA" id="ARBA00015203"/>
    </source>
</evidence>
<evidence type="ECO:0000256" key="14">
    <source>
        <dbReference type="PROSITE-ProRule" id="PRU10132"/>
    </source>
</evidence>
<dbReference type="Pfam" id="PF00899">
    <property type="entry name" value="ThiF"/>
    <property type="match status" value="1"/>
</dbReference>
<keyword evidence="8 15" id="KW-0833">Ubl conjugation pathway</keyword>
<feature type="compositionally biased region" description="Polar residues" evidence="16">
    <location>
        <begin position="1099"/>
        <end position="1121"/>
    </location>
</feature>
<feature type="compositionally biased region" description="Low complexity" evidence="16">
    <location>
        <begin position="1154"/>
        <end position="1166"/>
    </location>
</feature>
<keyword evidence="5" id="KW-0479">Metal-binding</keyword>
<dbReference type="PANTHER" id="PTHR10953:SF6">
    <property type="entry name" value="NEDD8-ACTIVATING ENZYME E1 CATALYTIC SUBUNIT"/>
    <property type="match status" value="1"/>
</dbReference>
<feature type="region of interest" description="Disordered" evidence="16">
    <location>
        <begin position="1456"/>
        <end position="1479"/>
    </location>
</feature>
<evidence type="ECO:0000259" key="17">
    <source>
        <dbReference type="SMART" id="SM01181"/>
    </source>
</evidence>
<evidence type="ECO:0000256" key="13">
    <source>
        <dbReference type="ARBA" id="ARBA00024626"/>
    </source>
</evidence>
<dbReference type="CDD" id="cd01488">
    <property type="entry name" value="Uba3_RUB"/>
    <property type="match status" value="1"/>
</dbReference>
<feature type="compositionally biased region" description="Polar residues" evidence="16">
    <location>
        <begin position="1545"/>
        <end position="1556"/>
    </location>
</feature>
<evidence type="ECO:0000256" key="10">
    <source>
        <dbReference type="ARBA" id="ARBA00022840"/>
    </source>
</evidence>
<comment type="catalytic activity">
    <reaction evidence="13 15">
        <text>ATP + [NEDD8 protein] + [E1 NEDD8-activating enzyme]-L-cysteine = AMP + diphosphate + [E1 NEDD8-activating enzyme]-S-[NEDD8 protein]-yl-L-cysteine.</text>
        <dbReference type="EC" id="6.2.1.64"/>
    </reaction>
</comment>
<dbReference type="SUPFAM" id="SSF69572">
    <property type="entry name" value="Activating enzymes of the ubiquitin-like proteins"/>
    <property type="match status" value="1"/>
</dbReference>
<evidence type="ECO:0000256" key="1">
    <source>
        <dbReference type="ARBA" id="ARBA00005032"/>
    </source>
</evidence>
<dbReference type="EMBL" id="CADCXU010001981">
    <property type="protein sequence ID" value="CAA9994421.1"/>
    <property type="molecule type" value="Genomic_DNA"/>
</dbReference>
<feature type="region of interest" description="Disordered" evidence="16">
    <location>
        <begin position="593"/>
        <end position="619"/>
    </location>
</feature>
<dbReference type="InterPro" id="IPR000594">
    <property type="entry name" value="ThiF_NAD_FAD-bd"/>
</dbReference>
<proteinExistence type="inferred from homology"/>
<dbReference type="Gene3D" id="1.10.10.520">
    <property type="entry name" value="Ubiquitin activating enzymes (Uba3). Chain: B, domain 2"/>
    <property type="match status" value="1"/>
</dbReference>
<feature type="compositionally biased region" description="Basic and acidic residues" evidence="16">
    <location>
        <begin position="560"/>
        <end position="573"/>
    </location>
</feature>
<name>A0A6H5FYC9_9HEMI</name>
<dbReference type="GO" id="GO:0008270">
    <property type="term" value="F:zinc ion binding"/>
    <property type="evidence" value="ECO:0007669"/>
    <property type="project" value="UniProtKB-KW"/>
</dbReference>
<dbReference type="GO" id="GO:0005524">
    <property type="term" value="F:ATP binding"/>
    <property type="evidence" value="ECO:0007669"/>
    <property type="project" value="UniProtKB-UniRule"/>
</dbReference>
<evidence type="ECO:0000256" key="4">
    <source>
        <dbReference type="ARBA" id="ARBA00022598"/>
    </source>
</evidence>
<feature type="region of interest" description="Disordered" evidence="16">
    <location>
        <begin position="736"/>
        <end position="1009"/>
    </location>
</feature>
<comment type="function">
    <text evidence="15">Catalytic subunit of the dimeric E1 enzyme, which activates NEDD8.</text>
</comment>
<dbReference type="InterPro" id="IPR037078">
    <property type="entry name" value="NEDD8-ac_enz1_catalyticsu_C"/>
</dbReference>
<gene>
    <name evidence="18" type="ORF">NTEN_LOCUS1237</name>
</gene>
<evidence type="ECO:0000256" key="12">
    <source>
        <dbReference type="ARBA" id="ARBA00023624"/>
    </source>
</evidence>
<feature type="compositionally biased region" description="Polar residues" evidence="16">
    <location>
        <begin position="962"/>
        <end position="986"/>
    </location>
</feature>
<evidence type="ECO:0000313" key="18">
    <source>
        <dbReference type="EMBL" id="CAA9994421.1"/>
    </source>
</evidence>
<reference evidence="18 19" key="1">
    <citation type="submission" date="2020-02" db="EMBL/GenBank/DDBJ databases">
        <authorList>
            <person name="Ferguson B K."/>
        </authorList>
    </citation>
    <scope>NUCLEOTIDE SEQUENCE [LARGE SCALE GENOMIC DNA]</scope>
</reference>
<keyword evidence="7" id="KW-0863">Zinc-finger</keyword>
<feature type="compositionally biased region" description="Polar residues" evidence="16">
    <location>
        <begin position="798"/>
        <end position="822"/>
    </location>
</feature>
<dbReference type="Proteomes" id="UP000479000">
    <property type="component" value="Unassembled WGS sequence"/>
</dbReference>
<feature type="compositionally biased region" description="Polar residues" evidence="16">
    <location>
        <begin position="1080"/>
        <end position="1091"/>
    </location>
</feature>
<dbReference type="OrthoDB" id="5977743at2759"/>
<evidence type="ECO:0000256" key="7">
    <source>
        <dbReference type="ARBA" id="ARBA00022771"/>
    </source>
</evidence>
<feature type="compositionally biased region" description="Low complexity" evidence="16">
    <location>
        <begin position="1202"/>
        <end position="1214"/>
    </location>
</feature>
<feature type="compositionally biased region" description="Polar residues" evidence="16">
    <location>
        <begin position="593"/>
        <end position="612"/>
    </location>
</feature>